<dbReference type="Pfam" id="PF12706">
    <property type="entry name" value="Lactamase_B_2"/>
    <property type="match status" value="1"/>
</dbReference>
<dbReference type="InterPro" id="IPR036866">
    <property type="entry name" value="RibonucZ/Hydroxyglut_hydro"/>
</dbReference>
<dbReference type="EMBL" id="JAOCZP010000001">
    <property type="protein sequence ID" value="MCT7374176.1"/>
    <property type="molecule type" value="Genomic_DNA"/>
</dbReference>
<name>A0ABT2LIV9_9HYPH</name>
<dbReference type="NCBIfam" id="NF002558">
    <property type="entry name" value="PRK02126.1"/>
    <property type="match status" value="1"/>
</dbReference>
<sequence>MTLLIQPRLVNEPYSDPGLLLDFKFGARAILFDLGNLSALAPREILRTTHIFVSHMHVDHFIGFDHLLRLCLYRDKRLNIIGPPGIGDAVGAKLRGYTWNLLDEQARDFSIVASDWTDDGFVASSIYRARDAFVRQPQAPERANLPLDEAEFCIEAATLDHGIPSLAFAFQEKVRINVHKARLDELGLPVGPWLSEAKHAARADAEAETEFMPASGRSISLRELLDAGALRHARGQRIVYATDLAHHAENITRLHRLAQGADQLFIEGGFLEEDRQLAASKKHLTARQAGEIARVANVREAHQMHLSPRYLGRKAELREEFERGFRSTE</sequence>
<evidence type="ECO:0000313" key="3">
    <source>
        <dbReference type="Proteomes" id="UP001320831"/>
    </source>
</evidence>
<gene>
    <name evidence="2" type="ORF">N5A92_03910</name>
</gene>
<dbReference type="SUPFAM" id="SSF56281">
    <property type="entry name" value="Metallo-hydrolase/oxidoreductase"/>
    <property type="match status" value="1"/>
</dbReference>
<dbReference type="RefSeq" id="WP_260900542.1">
    <property type="nucleotide sequence ID" value="NZ_JAOCZP010000001.1"/>
</dbReference>
<dbReference type="Proteomes" id="UP001320831">
    <property type="component" value="Unassembled WGS sequence"/>
</dbReference>
<organism evidence="2 3">
    <name type="scientific">Chelativorans salis</name>
    <dbReference type="NCBI Taxonomy" id="2978478"/>
    <lineage>
        <taxon>Bacteria</taxon>
        <taxon>Pseudomonadati</taxon>
        <taxon>Pseudomonadota</taxon>
        <taxon>Alphaproteobacteria</taxon>
        <taxon>Hyphomicrobiales</taxon>
        <taxon>Phyllobacteriaceae</taxon>
        <taxon>Chelativorans</taxon>
    </lineage>
</organism>
<keyword evidence="3" id="KW-1185">Reference proteome</keyword>
<dbReference type="PANTHER" id="PTHR46018">
    <property type="entry name" value="ZINC PHOSPHODIESTERASE ELAC PROTEIN 1"/>
    <property type="match status" value="1"/>
</dbReference>
<evidence type="ECO:0000313" key="2">
    <source>
        <dbReference type="EMBL" id="MCT7374176.1"/>
    </source>
</evidence>
<dbReference type="InterPro" id="IPR001279">
    <property type="entry name" value="Metallo-B-lactamas"/>
</dbReference>
<feature type="domain" description="Metallo-beta-lactamase" evidence="1">
    <location>
        <begin position="232"/>
        <end position="305"/>
    </location>
</feature>
<dbReference type="Gene3D" id="3.60.15.10">
    <property type="entry name" value="Ribonuclease Z/Hydroxyacylglutathione hydrolase-like"/>
    <property type="match status" value="1"/>
</dbReference>
<protein>
    <submittedName>
        <fullName evidence="2">MBL fold metallo-hydrolase</fullName>
    </submittedName>
</protein>
<evidence type="ECO:0000259" key="1">
    <source>
        <dbReference type="Pfam" id="PF12706"/>
    </source>
</evidence>
<comment type="caution">
    <text evidence="2">The sequence shown here is derived from an EMBL/GenBank/DDBJ whole genome shotgun (WGS) entry which is preliminary data.</text>
</comment>
<proteinExistence type="predicted"/>
<dbReference type="PANTHER" id="PTHR46018:SF7">
    <property type="entry name" value="RIBONUCLEASE Z"/>
    <property type="match status" value="1"/>
</dbReference>
<accession>A0ABT2LIV9</accession>
<reference evidence="2 3" key="1">
    <citation type="submission" date="2022-09" db="EMBL/GenBank/DDBJ databases">
        <title>Chelativorans salina sp. nov., a novel slightly halophilic bacterium isolated from a saline lake sediment enrichment.</title>
        <authorList>
            <person name="Gao L."/>
            <person name="Fang B.-Z."/>
            <person name="Li W.-J."/>
        </authorList>
    </citation>
    <scope>NUCLEOTIDE SEQUENCE [LARGE SCALE GENOMIC DNA]</scope>
    <source>
        <strain evidence="2 3">EGI FJ00035</strain>
    </source>
</reference>